<keyword evidence="2" id="KW-1185">Reference proteome</keyword>
<dbReference type="AlphaFoldDB" id="A0ABD3B2Y4"/>
<dbReference type="EMBL" id="JBJUIK010000001">
    <property type="protein sequence ID" value="KAL3537710.1"/>
    <property type="molecule type" value="Genomic_DNA"/>
</dbReference>
<sequence length="117" mass="12734">MMGTLDILKSILLPGDEAINGASNFSNKLMLERFFSTASDSPSNSSCYFLSWFGNNSSIIVLLLLSHELPRPKASTSSTLMAPLLAALVLLVEEESSMIVRATFALVFPPMSDRLPH</sequence>
<evidence type="ECO:0000313" key="2">
    <source>
        <dbReference type="Proteomes" id="UP001630127"/>
    </source>
</evidence>
<evidence type="ECO:0000313" key="1">
    <source>
        <dbReference type="EMBL" id="KAL3537710.1"/>
    </source>
</evidence>
<reference evidence="1 2" key="1">
    <citation type="submission" date="2024-11" db="EMBL/GenBank/DDBJ databases">
        <title>A near-complete genome assembly of Cinchona calisaya.</title>
        <authorList>
            <person name="Lian D.C."/>
            <person name="Zhao X.W."/>
            <person name="Wei L."/>
        </authorList>
    </citation>
    <scope>NUCLEOTIDE SEQUENCE [LARGE SCALE GENOMIC DNA]</scope>
    <source>
        <tissue evidence="1">Nenye</tissue>
    </source>
</reference>
<accession>A0ABD3B2Y4</accession>
<name>A0ABD3B2Y4_9GENT</name>
<gene>
    <name evidence="1" type="ORF">ACH5RR_001076</name>
</gene>
<proteinExistence type="predicted"/>
<comment type="caution">
    <text evidence="1">The sequence shown here is derived from an EMBL/GenBank/DDBJ whole genome shotgun (WGS) entry which is preliminary data.</text>
</comment>
<protein>
    <submittedName>
        <fullName evidence="1">Uncharacterized protein</fullName>
    </submittedName>
</protein>
<organism evidence="1 2">
    <name type="scientific">Cinchona calisaya</name>
    <dbReference type="NCBI Taxonomy" id="153742"/>
    <lineage>
        <taxon>Eukaryota</taxon>
        <taxon>Viridiplantae</taxon>
        <taxon>Streptophyta</taxon>
        <taxon>Embryophyta</taxon>
        <taxon>Tracheophyta</taxon>
        <taxon>Spermatophyta</taxon>
        <taxon>Magnoliopsida</taxon>
        <taxon>eudicotyledons</taxon>
        <taxon>Gunneridae</taxon>
        <taxon>Pentapetalae</taxon>
        <taxon>asterids</taxon>
        <taxon>lamiids</taxon>
        <taxon>Gentianales</taxon>
        <taxon>Rubiaceae</taxon>
        <taxon>Cinchonoideae</taxon>
        <taxon>Cinchoneae</taxon>
        <taxon>Cinchona</taxon>
    </lineage>
</organism>
<dbReference type="Proteomes" id="UP001630127">
    <property type="component" value="Unassembled WGS sequence"/>
</dbReference>